<reference evidence="3 4" key="1">
    <citation type="journal article" date="2021" name="J. Hered.">
        <title>A chromosome-level genome assembly of the parasitoid wasp, Cotesia glomerata (Hymenoptera: Braconidae).</title>
        <authorList>
            <person name="Pinto B.J."/>
            <person name="Weis J.J."/>
            <person name="Gamble T."/>
            <person name="Ode P.J."/>
            <person name="Paul R."/>
            <person name="Zaspel J.M."/>
        </authorList>
    </citation>
    <scope>NUCLEOTIDE SEQUENCE [LARGE SCALE GENOMIC DNA]</scope>
    <source>
        <strain evidence="3">CgM1</strain>
    </source>
</reference>
<dbReference type="SMART" id="SM00355">
    <property type="entry name" value="ZnF_C2H2"/>
    <property type="match status" value="1"/>
</dbReference>
<comment type="caution">
    <text evidence="3">The sequence shown here is derived from an EMBL/GenBank/DDBJ whole genome shotgun (WGS) entry which is preliminary data.</text>
</comment>
<organism evidence="3 4">
    <name type="scientific">Cotesia glomerata</name>
    <name type="common">Lepidopteran parasitic wasp</name>
    <name type="synonym">Apanteles glomeratus</name>
    <dbReference type="NCBI Taxonomy" id="32391"/>
    <lineage>
        <taxon>Eukaryota</taxon>
        <taxon>Metazoa</taxon>
        <taxon>Ecdysozoa</taxon>
        <taxon>Arthropoda</taxon>
        <taxon>Hexapoda</taxon>
        <taxon>Insecta</taxon>
        <taxon>Pterygota</taxon>
        <taxon>Neoptera</taxon>
        <taxon>Endopterygota</taxon>
        <taxon>Hymenoptera</taxon>
        <taxon>Apocrita</taxon>
        <taxon>Ichneumonoidea</taxon>
        <taxon>Braconidae</taxon>
        <taxon>Microgastrinae</taxon>
        <taxon>Cotesia</taxon>
    </lineage>
</organism>
<name>A0AAV7IPR7_COTGL</name>
<sequence length="218" mass="25769">MNADEFARIFGLLPTPPPPEAAEIIMDFEEDLLNRSDFRKEEVEDANNNLIEQNSGKFLFRKPVVYACEFGYSQQVCQSEQITISSPTHEDFTMNADEFARIFGLLPTPPPPEAAEIIMDFEEDLLNQSDFRKEEVEDANNNLIEQNSGKFLFRKPVVYACEFGYCTKIFYDKASFQKHRRKHLQRILKCRLCFRRPFIHRVYCTHLEMRRRLRVWVK</sequence>
<gene>
    <name evidence="3" type="ORF">KQX54_013367</name>
</gene>
<feature type="domain" description="C2H2-type" evidence="2">
    <location>
        <begin position="159"/>
        <end position="183"/>
    </location>
</feature>
<protein>
    <recommendedName>
        <fullName evidence="2">C2H2-type domain-containing protein</fullName>
    </recommendedName>
</protein>
<evidence type="ECO:0000313" key="4">
    <source>
        <dbReference type="Proteomes" id="UP000826195"/>
    </source>
</evidence>
<accession>A0AAV7IPR7</accession>
<evidence type="ECO:0000256" key="1">
    <source>
        <dbReference type="PROSITE-ProRule" id="PRU00042"/>
    </source>
</evidence>
<dbReference type="PROSITE" id="PS50157">
    <property type="entry name" value="ZINC_FINGER_C2H2_2"/>
    <property type="match status" value="1"/>
</dbReference>
<dbReference type="PROSITE" id="PS00028">
    <property type="entry name" value="ZINC_FINGER_C2H2_1"/>
    <property type="match status" value="1"/>
</dbReference>
<dbReference type="EMBL" id="JAHXZJ010001119">
    <property type="protein sequence ID" value="KAH0554859.1"/>
    <property type="molecule type" value="Genomic_DNA"/>
</dbReference>
<keyword evidence="1" id="KW-0479">Metal-binding</keyword>
<keyword evidence="1" id="KW-0863">Zinc-finger</keyword>
<keyword evidence="4" id="KW-1185">Reference proteome</keyword>
<evidence type="ECO:0000259" key="2">
    <source>
        <dbReference type="PROSITE" id="PS50157"/>
    </source>
</evidence>
<dbReference type="GO" id="GO:0008270">
    <property type="term" value="F:zinc ion binding"/>
    <property type="evidence" value="ECO:0007669"/>
    <property type="project" value="UniProtKB-KW"/>
</dbReference>
<dbReference type="InterPro" id="IPR013087">
    <property type="entry name" value="Znf_C2H2_type"/>
</dbReference>
<evidence type="ECO:0000313" key="3">
    <source>
        <dbReference type="EMBL" id="KAH0554859.1"/>
    </source>
</evidence>
<dbReference type="Proteomes" id="UP000826195">
    <property type="component" value="Unassembled WGS sequence"/>
</dbReference>
<proteinExistence type="predicted"/>
<keyword evidence="1" id="KW-0862">Zinc</keyword>
<dbReference type="AlphaFoldDB" id="A0AAV7IPR7"/>